<protein>
    <submittedName>
        <fullName evidence="2">Uncharacterized protein</fullName>
    </submittedName>
</protein>
<name>A0A9P4JDP8_9PEZI</name>
<sequence length="320" mass="36079">MTVNIVLLAVLAGIIGLVLGGFTGWHLYLAGTGQTTIECLEKTRYLSPLKKSMEQQLQRTGQRTHGGAEQSEPLLDQLKEIHANALPGVTRPEEGEERISGHSTPTMSSARHETPATESLRRSYREIEEQRERDRYAAYLDEQDSQKLPHAFDLGWRRNLSLLFGSNWLLWPIPVQSTAGDGWTWEVSEHWLAKRDEVARERVARQQATENNWANGQANGFGMRSSTQFTGAGRHYYEPPVQRLSPGRRPHPGVPVQMQRLDRGDDGDEYDTSSDEEHRVGARTRREGGQTANWNDVPADFLPDRSNSRRGGSRGRQKGD</sequence>
<dbReference type="AlphaFoldDB" id="A0A9P4JDP8"/>
<dbReference type="EMBL" id="ML996081">
    <property type="protein sequence ID" value="KAF2156949.1"/>
    <property type="molecule type" value="Genomic_DNA"/>
</dbReference>
<dbReference type="Proteomes" id="UP000799439">
    <property type="component" value="Unassembled WGS sequence"/>
</dbReference>
<gene>
    <name evidence="2" type="ORF">K461DRAFT_273043</name>
</gene>
<feature type="region of interest" description="Disordered" evidence="1">
    <location>
        <begin position="209"/>
        <end position="320"/>
    </location>
</feature>
<feature type="compositionally biased region" description="Basic and acidic residues" evidence="1">
    <location>
        <begin position="275"/>
        <end position="288"/>
    </location>
</feature>
<feature type="region of interest" description="Disordered" evidence="1">
    <location>
        <begin position="90"/>
        <end position="121"/>
    </location>
</feature>
<organism evidence="2 3">
    <name type="scientific">Myriangium duriaei CBS 260.36</name>
    <dbReference type="NCBI Taxonomy" id="1168546"/>
    <lineage>
        <taxon>Eukaryota</taxon>
        <taxon>Fungi</taxon>
        <taxon>Dikarya</taxon>
        <taxon>Ascomycota</taxon>
        <taxon>Pezizomycotina</taxon>
        <taxon>Dothideomycetes</taxon>
        <taxon>Dothideomycetidae</taxon>
        <taxon>Myriangiales</taxon>
        <taxon>Myriangiaceae</taxon>
        <taxon>Myriangium</taxon>
    </lineage>
</organism>
<feature type="compositionally biased region" description="Polar residues" evidence="1">
    <location>
        <begin position="209"/>
        <end position="230"/>
    </location>
</feature>
<feature type="compositionally biased region" description="Acidic residues" evidence="1">
    <location>
        <begin position="265"/>
        <end position="274"/>
    </location>
</feature>
<dbReference type="OrthoDB" id="302728at2759"/>
<evidence type="ECO:0000313" key="3">
    <source>
        <dbReference type="Proteomes" id="UP000799439"/>
    </source>
</evidence>
<reference evidence="2" key="1">
    <citation type="journal article" date="2020" name="Stud. Mycol.">
        <title>101 Dothideomycetes genomes: a test case for predicting lifestyles and emergence of pathogens.</title>
        <authorList>
            <person name="Haridas S."/>
            <person name="Albert R."/>
            <person name="Binder M."/>
            <person name="Bloem J."/>
            <person name="Labutti K."/>
            <person name="Salamov A."/>
            <person name="Andreopoulos B."/>
            <person name="Baker S."/>
            <person name="Barry K."/>
            <person name="Bills G."/>
            <person name="Bluhm B."/>
            <person name="Cannon C."/>
            <person name="Castanera R."/>
            <person name="Culley D."/>
            <person name="Daum C."/>
            <person name="Ezra D."/>
            <person name="Gonzalez J."/>
            <person name="Henrissat B."/>
            <person name="Kuo A."/>
            <person name="Liang C."/>
            <person name="Lipzen A."/>
            <person name="Lutzoni F."/>
            <person name="Magnuson J."/>
            <person name="Mondo S."/>
            <person name="Nolan M."/>
            <person name="Ohm R."/>
            <person name="Pangilinan J."/>
            <person name="Park H.-J."/>
            <person name="Ramirez L."/>
            <person name="Alfaro M."/>
            <person name="Sun H."/>
            <person name="Tritt A."/>
            <person name="Yoshinaga Y."/>
            <person name="Zwiers L.-H."/>
            <person name="Turgeon B."/>
            <person name="Goodwin S."/>
            <person name="Spatafora J."/>
            <person name="Crous P."/>
            <person name="Grigoriev I."/>
        </authorList>
    </citation>
    <scope>NUCLEOTIDE SEQUENCE</scope>
    <source>
        <strain evidence="2">CBS 260.36</strain>
    </source>
</reference>
<feature type="compositionally biased region" description="Basic and acidic residues" evidence="1">
    <location>
        <begin position="110"/>
        <end position="121"/>
    </location>
</feature>
<comment type="caution">
    <text evidence="2">The sequence shown here is derived from an EMBL/GenBank/DDBJ whole genome shotgun (WGS) entry which is preliminary data.</text>
</comment>
<accession>A0A9P4JDP8</accession>
<evidence type="ECO:0000256" key="1">
    <source>
        <dbReference type="SAM" id="MobiDB-lite"/>
    </source>
</evidence>
<evidence type="ECO:0000313" key="2">
    <source>
        <dbReference type="EMBL" id="KAF2156949.1"/>
    </source>
</evidence>
<feature type="compositionally biased region" description="Basic residues" evidence="1">
    <location>
        <begin position="311"/>
        <end position="320"/>
    </location>
</feature>
<proteinExistence type="predicted"/>
<feature type="compositionally biased region" description="Basic and acidic residues" evidence="1">
    <location>
        <begin position="91"/>
        <end position="100"/>
    </location>
</feature>
<keyword evidence="3" id="KW-1185">Reference proteome</keyword>